<feature type="transmembrane region" description="Helical" evidence="2">
    <location>
        <begin position="448"/>
        <end position="467"/>
    </location>
</feature>
<sequence length="711" mass="77928">MAIRPPAGQAAAGVTSVILFNRHGVPTATVPGYVAVITDSRGMPVATTTRVLEQSSTVVTLRNEKGEPTATETFALPPPRPTYGTDDFTITLTNSRGVPTATVTGKPVAPKSGSNIFSSPDSDKLYIVSNSVYWLVLYMPVALALFCAIFSEMISNNLRELLPFNAMTRTDGATAEESLLMPKGVISGVVNSFQLLFRFKQPASLLSDLLVVCSAVITTLSTEAVGLKLSGNCLPDDANGCYVGLAVFLPPTRAVQALLIASLLFVLVTAFILWRWDSGVAAPPGSLMATGSLMQNSRVLELFRGIRAEGGVSKNISDRSVVGSVQGQRFKLQHYRTPSRRVLSYGMVAKGPRAASREGLLAEEKSKTWVKKTLTKASTFTKMTKRPSWATTPGMLDWSTYRRRTTDKVLDVCGLVYLAGLIILIIYYNVTVNPNTSFERFINDQDSGVRVLFTAFGVLLSFFWDYYYARVALMEPYRQLWRRPQTALKSIAVAPPTTVFVGIWQGLARREVFASCVAFANIISKLTPPLLSNVPFSPVQTWLFHQVATWTAMGCLAFLILVLGYGTLFVKYPHMPIDPGTVAGKMYYLCDSDVLHDFQGFSGLEEKECLARLDPDWKYTFGKMTGVSGEQRIGVQAHVVTPAKEAPGWEGRESSDREAGRDRPNDKGLRERQVGKQAFEKRDGNGKTDIGDLGNQDKQGIVRQDQTGVRL</sequence>
<proteinExistence type="predicted"/>
<feature type="transmembrane region" description="Helical" evidence="2">
    <location>
        <begin position="547"/>
        <end position="570"/>
    </location>
</feature>
<protein>
    <submittedName>
        <fullName evidence="3">Uncharacterized protein</fullName>
    </submittedName>
</protein>
<evidence type="ECO:0000256" key="2">
    <source>
        <dbReference type="SAM" id="Phobius"/>
    </source>
</evidence>
<reference evidence="3" key="1">
    <citation type="submission" date="2023-06" db="EMBL/GenBank/DDBJ databases">
        <title>Genome-scale phylogeny and comparative genomics of the fungal order Sordariales.</title>
        <authorList>
            <consortium name="Lawrence Berkeley National Laboratory"/>
            <person name="Hensen N."/>
            <person name="Bonometti L."/>
            <person name="Westerberg I."/>
            <person name="Brannstrom I.O."/>
            <person name="Guillou S."/>
            <person name="Cros-Aarteil S."/>
            <person name="Calhoun S."/>
            <person name="Haridas S."/>
            <person name="Kuo A."/>
            <person name="Mondo S."/>
            <person name="Pangilinan J."/>
            <person name="Riley R."/>
            <person name="LaButti K."/>
            <person name="Andreopoulos B."/>
            <person name="Lipzen A."/>
            <person name="Chen C."/>
            <person name="Yanf M."/>
            <person name="Daum C."/>
            <person name="Ng V."/>
            <person name="Clum A."/>
            <person name="Steindorff A."/>
            <person name="Ohm R."/>
            <person name="Martin F."/>
            <person name="Silar P."/>
            <person name="Natvig D."/>
            <person name="Lalanne C."/>
            <person name="Gautier V."/>
            <person name="Ament-velasquez S.L."/>
            <person name="Kruys A."/>
            <person name="Hutchinson M.I."/>
            <person name="Powell A.J."/>
            <person name="Barry K."/>
            <person name="Miller A.N."/>
            <person name="Grigoriev I.V."/>
            <person name="Debuchy R."/>
            <person name="Gladieux P."/>
            <person name="Thoren M.H."/>
            <person name="Johannesson H."/>
        </authorList>
    </citation>
    <scope>NUCLEOTIDE SEQUENCE</scope>
    <source>
        <strain evidence="3">SMH3187-1</strain>
    </source>
</reference>
<feature type="transmembrane region" description="Helical" evidence="2">
    <location>
        <begin position="487"/>
        <end position="507"/>
    </location>
</feature>
<comment type="caution">
    <text evidence="3">The sequence shown here is derived from an EMBL/GenBank/DDBJ whole genome shotgun (WGS) entry which is preliminary data.</text>
</comment>
<dbReference type="AlphaFoldDB" id="A0AA40K5T5"/>
<dbReference type="EMBL" id="JAUKUD010000004">
    <property type="protein sequence ID" value="KAK0747029.1"/>
    <property type="molecule type" value="Genomic_DNA"/>
</dbReference>
<evidence type="ECO:0000313" key="3">
    <source>
        <dbReference type="EMBL" id="KAK0747029.1"/>
    </source>
</evidence>
<feature type="transmembrane region" description="Helical" evidence="2">
    <location>
        <begin position="132"/>
        <end position="151"/>
    </location>
</feature>
<dbReference type="Pfam" id="PF11915">
    <property type="entry name" value="DUF3433"/>
    <property type="match status" value="2"/>
</dbReference>
<feature type="transmembrane region" description="Helical" evidence="2">
    <location>
        <begin position="254"/>
        <end position="274"/>
    </location>
</feature>
<keyword evidence="2" id="KW-0472">Membrane</keyword>
<feature type="transmembrane region" description="Helical" evidence="2">
    <location>
        <begin position="409"/>
        <end position="428"/>
    </location>
</feature>
<dbReference type="Proteomes" id="UP001172155">
    <property type="component" value="Unassembled WGS sequence"/>
</dbReference>
<accession>A0AA40K5T5</accession>
<dbReference type="InterPro" id="IPR021840">
    <property type="entry name" value="DUF3433"/>
</dbReference>
<name>A0AA40K5T5_9PEZI</name>
<keyword evidence="2" id="KW-1133">Transmembrane helix</keyword>
<feature type="compositionally biased region" description="Basic and acidic residues" evidence="1">
    <location>
        <begin position="650"/>
        <end position="690"/>
    </location>
</feature>
<feature type="region of interest" description="Disordered" evidence="1">
    <location>
        <begin position="644"/>
        <end position="711"/>
    </location>
</feature>
<organism evidence="3 4">
    <name type="scientific">Schizothecium vesticola</name>
    <dbReference type="NCBI Taxonomy" id="314040"/>
    <lineage>
        <taxon>Eukaryota</taxon>
        <taxon>Fungi</taxon>
        <taxon>Dikarya</taxon>
        <taxon>Ascomycota</taxon>
        <taxon>Pezizomycotina</taxon>
        <taxon>Sordariomycetes</taxon>
        <taxon>Sordariomycetidae</taxon>
        <taxon>Sordariales</taxon>
        <taxon>Schizotheciaceae</taxon>
        <taxon>Schizothecium</taxon>
    </lineage>
</organism>
<keyword evidence="2" id="KW-0812">Transmembrane</keyword>
<dbReference type="PANTHER" id="PTHR37544:SF3">
    <property type="entry name" value="SPRAY"/>
    <property type="match status" value="1"/>
</dbReference>
<evidence type="ECO:0000256" key="1">
    <source>
        <dbReference type="SAM" id="MobiDB-lite"/>
    </source>
</evidence>
<keyword evidence="4" id="KW-1185">Reference proteome</keyword>
<evidence type="ECO:0000313" key="4">
    <source>
        <dbReference type="Proteomes" id="UP001172155"/>
    </source>
</evidence>
<gene>
    <name evidence="3" type="ORF">B0T18DRAFT_326051</name>
</gene>
<dbReference type="PANTHER" id="PTHR37544">
    <property type="entry name" value="SPRAY-RELATED"/>
    <property type="match status" value="1"/>
</dbReference>